<evidence type="ECO:0000313" key="3">
    <source>
        <dbReference type="Proteomes" id="UP000192342"/>
    </source>
</evidence>
<dbReference type="OrthoDB" id="9785812at2"/>
<dbReference type="InterPro" id="IPR011032">
    <property type="entry name" value="GroES-like_sf"/>
</dbReference>
<accession>A0A1Y1SBI1</accession>
<dbReference type="GO" id="GO:0016491">
    <property type="term" value="F:oxidoreductase activity"/>
    <property type="evidence" value="ECO:0007669"/>
    <property type="project" value="InterPro"/>
</dbReference>
<dbReference type="RefSeq" id="WP_083562018.1">
    <property type="nucleotide sequence ID" value="NZ_AQQV01000003.1"/>
</dbReference>
<dbReference type="SUPFAM" id="SSF50129">
    <property type="entry name" value="GroES-like"/>
    <property type="match status" value="1"/>
</dbReference>
<comment type="caution">
    <text evidence="2">The sequence shown here is derived from an EMBL/GenBank/DDBJ whole genome shotgun (WGS) entry which is preliminary data.</text>
</comment>
<protein>
    <submittedName>
        <fullName evidence="2">Alcohol dehydrogenase zinc-binding domain-containing protein</fullName>
    </submittedName>
</protein>
<dbReference type="Pfam" id="PF00107">
    <property type="entry name" value="ADH_zinc_N"/>
    <property type="match status" value="1"/>
</dbReference>
<organism evidence="2 3">
    <name type="scientific">Oceanococcus atlanticus</name>
    <dbReference type="NCBI Taxonomy" id="1317117"/>
    <lineage>
        <taxon>Bacteria</taxon>
        <taxon>Pseudomonadati</taxon>
        <taxon>Pseudomonadota</taxon>
        <taxon>Gammaproteobacteria</taxon>
        <taxon>Chromatiales</taxon>
        <taxon>Oceanococcaceae</taxon>
        <taxon>Oceanococcus</taxon>
    </lineage>
</organism>
<dbReference type="STRING" id="1317117.ATO7_11868"/>
<dbReference type="PANTHER" id="PTHR43677">
    <property type="entry name" value="SHORT-CHAIN DEHYDROGENASE/REDUCTASE"/>
    <property type="match status" value="1"/>
</dbReference>
<name>A0A1Y1SBI1_9GAMM</name>
<proteinExistence type="predicted"/>
<feature type="domain" description="Enoyl reductase (ER)" evidence="1">
    <location>
        <begin position="10"/>
        <end position="322"/>
    </location>
</feature>
<dbReference type="InterPro" id="IPR013154">
    <property type="entry name" value="ADH-like_N"/>
</dbReference>
<dbReference type="InterPro" id="IPR051397">
    <property type="entry name" value="Zn-ADH-like_protein"/>
</dbReference>
<dbReference type="CDD" id="cd08241">
    <property type="entry name" value="QOR1"/>
    <property type="match status" value="1"/>
</dbReference>
<evidence type="ECO:0000259" key="1">
    <source>
        <dbReference type="SMART" id="SM00829"/>
    </source>
</evidence>
<dbReference type="Proteomes" id="UP000192342">
    <property type="component" value="Unassembled WGS sequence"/>
</dbReference>
<dbReference type="SUPFAM" id="SSF51735">
    <property type="entry name" value="NAD(P)-binding Rossmann-fold domains"/>
    <property type="match status" value="1"/>
</dbReference>
<dbReference type="Gene3D" id="3.90.180.10">
    <property type="entry name" value="Medium-chain alcohol dehydrogenases, catalytic domain"/>
    <property type="match status" value="1"/>
</dbReference>
<dbReference type="InterPro" id="IPR013149">
    <property type="entry name" value="ADH-like_C"/>
</dbReference>
<sequence>MKALLCKQHGLPETLVVEDIPDLEPGDDEVVVDVHAAAVNFPDTLIIRNLYQFKPELPFSPGGESAGVIAKVGAKVKNVKPGDRVISFTGWGGIAEQVLCKAMQVIPMVPEMDFVTASAFVMTYGTSLHALKDRARLKQGETLCVLGASGGVGLAAIEIGKALGAKVIACASSADKLAVCKEHGADELINYNDEDLKTRIRELTGGKGADVIYDPVGGQYAEPALRSIAWRGRYLVVGFANGEIPKIPLNLALLKGCAIVGVFWGDFGKREPMNLMMDLKTLIGWFNEGTIKPHIADTYPLARGAEAIRALMDRKVSGKVVVTMERPA</sequence>
<dbReference type="Gene3D" id="3.40.50.720">
    <property type="entry name" value="NAD(P)-binding Rossmann-like Domain"/>
    <property type="match status" value="1"/>
</dbReference>
<dbReference type="SMART" id="SM00829">
    <property type="entry name" value="PKS_ER"/>
    <property type="match status" value="1"/>
</dbReference>
<dbReference type="InterPro" id="IPR020843">
    <property type="entry name" value="ER"/>
</dbReference>
<dbReference type="PANTHER" id="PTHR43677:SF4">
    <property type="entry name" value="QUINONE OXIDOREDUCTASE-LIKE PROTEIN 2"/>
    <property type="match status" value="1"/>
</dbReference>
<reference evidence="2 3" key="1">
    <citation type="submission" date="2013-04" db="EMBL/GenBank/DDBJ databases">
        <title>Oceanococcus atlanticus 22II-S10r2 Genome Sequencing.</title>
        <authorList>
            <person name="Lai Q."/>
            <person name="Li G."/>
            <person name="Shao Z."/>
        </authorList>
    </citation>
    <scope>NUCLEOTIDE SEQUENCE [LARGE SCALE GENOMIC DNA]</scope>
    <source>
        <strain evidence="2 3">22II-S10r2</strain>
    </source>
</reference>
<gene>
    <name evidence="2" type="ORF">ATO7_11868</name>
</gene>
<keyword evidence="3" id="KW-1185">Reference proteome</keyword>
<evidence type="ECO:0000313" key="2">
    <source>
        <dbReference type="EMBL" id="ORE85989.1"/>
    </source>
</evidence>
<dbReference type="AlphaFoldDB" id="A0A1Y1SBI1"/>
<dbReference type="EMBL" id="AQQV01000003">
    <property type="protein sequence ID" value="ORE85989.1"/>
    <property type="molecule type" value="Genomic_DNA"/>
</dbReference>
<dbReference type="Pfam" id="PF08240">
    <property type="entry name" value="ADH_N"/>
    <property type="match status" value="1"/>
</dbReference>
<dbReference type="InterPro" id="IPR036291">
    <property type="entry name" value="NAD(P)-bd_dom_sf"/>
</dbReference>